<sequence length="80" mass="8443">MRKKIIGISIVVIVAVAAAWNINASKSNVTLSDMTLDNVEALASGESSGDFTATTGCIAVWYSASCYGKDGQNHSYAIRQ</sequence>
<keyword evidence="2" id="KW-1185">Reference proteome</keyword>
<dbReference type="RefSeq" id="WP_103982732.1">
    <property type="nucleotide sequence ID" value="NZ_FNVS01000004.1"/>
</dbReference>
<name>A0A8G2BV26_9BACT</name>
<protein>
    <submittedName>
        <fullName evidence="1">NVEALA protein</fullName>
    </submittedName>
</protein>
<dbReference type="EMBL" id="FNVS01000004">
    <property type="protein sequence ID" value="SEF66438.1"/>
    <property type="molecule type" value="Genomic_DNA"/>
</dbReference>
<proteinExistence type="predicted"/>
<dbReference type="InterPro" id="IPR025905">
    <property type="entry name" value="NVEALA"/>
</dbReference>
<reference evidence="1 2" key="1">
    <citation type="submission" date="2016-10" db="EMBL/GenBank/DDBJ databases">
        <authorList>
            <person name="Varghese N."/>
            <person name="Submissions S."/>
        </authorList>
    </citation>
    <scope>NUCLEOTIDE SEQUENCE [LARGE SCALE GENOMIC DNA]</scope>
    <source>
        <strain evidence="1 2">DSM 29073</strain>
    </source>
</reference>
<dbReference type="AlphaFoldDB" id="A0A8G2BV26"/>
<accession>A0A8G2BV26</accession>
<dbReference type="Pfam" id="PF14055">
    <property type="entry name" value="NVEALA"/>
    <property type="match status" value="1"/>
</dbReference>
<gene>
    <name evidence="1" type="ORF">SAMN05444001_10498</name>
</gene>
<evidence type="ECO:0000313" key="1">
    <source>
        <dbReference type="EMBL" id="SEF66438.1"/>
    </source>
</evidence>
<organism evidence="1 2">
    <name type="scientific">Parabacteroides chinchillae</name>
    <dbReference type="NCBI Taxonomy" id="871327"/>
    <lineage>
        <taxon>Bacteria</taxon>
        <taxon>Pseudomonadati</taxon>
        <taxon>Bacteroidota</taxon>
        <taxon>Bacteroidia</taxon>
        <taxon>Bacteroidales</taxon>
        <taxon>Tannerellaceae</taxon>
        <taxon>Parabacteroides</taxon>
    </lineage>
</organism>
<evidence type="ECO:0000313" key="2">
    <source>
        <dbReference type="Proteomes" id="UP000236725"/>
    </source>
</evidence>
<comment type="caution">
    <text evidence="1">The sequence shown here is derived from an EMBL/GenBank/DDBJ whole genome shotgun (WGS) entry which is preliminary data.</text>
</comment>
<dbReference type="Proteomes" id="UP000236725">
    <property type="component" value="Unassembled WGS sequence"/>
</dbReference>